<dbReference type="Pfam" id="PF00482">
    <property type="entry name" value="T2SSF"/>
    <property type="match status" value="2"/>
</dbReference>
<dbReference type="RefSeq" id="WP_160546584.1">
    <property type="nucleotide sequence ID" value="NZ_JBHLUU010000015.1"/>
</dbReference>
<protein>
    <submittedName>
        <fullName evidence="9">Competence type IV pilus assembly protein ComGB</fullName>
    </submittedName>
</protein>
<dbReference type="EMBL" id="JBHLUU010000015">
    <property type="protein sequence ID" value="MFC0474465.1"/>
    <property type="molecule type" value="Genomic_DNA"/>
</dbReference>
<feature type="transmembrane region" description="Helical" evidence="7">
    <location>
        <begin position="153"/>
        <end position="182"/>
    </location>
</feature>
<gene>
    <name evidence="9" type="primary">comGB</name>
    <name evidence="9" type="ORF">ACFFHF_04025</name>
</gene>
<dbReference type="NCBIfam" id="NF041012">
    <property type="entry name" value="T4P_ComGB"/>
    <property type="match status" value="1"/>
</dbReference>
<dbReference type="InterPro" id="IPR018076">
    <property type="entry name" value="T2SS_GspF_dom"/>
</dbReference>
<evidence type="ECO:0000256" key="1">
    <source>
        <dbReference type="ARBA" id="ARBA00004651"/>
    </source>
</evidence>
<keyword evidence="5 7" id="KW-1133">Transmembrane helix</keyword>
<name>A0ABV6KME2_9BACI</name>
<feature type="transmembrane region" description="Helical" evidence="7">
    <location>
        <begin position="194"/>
        <end position="213"/>
    </location>
</feature>
<sequence length="343" mass="39560">MKSNKWLLTEQSNLLKHVGELLDRGYSLAEALESTSLQMGEGKKIQLSKSIKLLREGFAFSFVIQKLGFHQTLVSYVYFAEQHGGQAHAYMEASNYMMKQQKDKKELIKVLTYPLILVFTTILLFVFVDQFLLPKFVSLFQSMGLSSNFFTRVILLIGSSFPFISALLVLTLLVCASYYLFAFKNYSAMKQKEILVSIPWCGPFFQLLITHYFSVQMSYLLGGGLSIFEAVSLFEGNKKNKFDQELGVYLKQHLLKGTSLEEIIKKQKIFERDLSIIIQHGQKNGRLDQEFHFFSSYCMNRFQEKVNYIMKFIQPSIYLLVGLLVISMYLSILLPMFHLMEGI</sequence>
<dbReference type="InterPro" id="IPR047692">
    <property type="entry name" value="T4P_ComGB"/>
</dbReference>
<dbReference type="InterPro" id="IPR042094">
    <property type="entry name" value="T2SS_GspF_sf"/>
</dbReference>
<dbReference type="Gene3D" id="1.20.81.30">
    <property type="entry name" value="Type II secretion system (T2SS), domain F"/>
    <property type="match status" value="2"/>
</dbReference>
<accession>A0ABV6KME2</accession>
<keyword evidence="6 7" id="KW-0472">Membrane</keyword>
<evidence type="ECO:0000256" key="7">
    <source>
        <dbReference type="SAM" id="Phobius"/>
    </source>
</evidence>
<evidence type="ECO:0000313" key="9">
    <source>
        <dbReference type="EMBL" id="MFC0474465.1"/>
    </source>
</evidence>
<reference evidence="9 10" key="1">
    <citation type="submission" date="2024-09" db="EMBL/GenBank/DDBJ databases">
        <authorList>
            <person name="Sun Q."/>
            <person name="Mori K."/>
        </authorList>
    </citation>
    <scope>NUCLEOTIDE SEQUENCE [LARGE SCALE GENOMIC DNA]</scope>
    <source>
        <strain evidence="9 10">CGMCC 1.9126</strain>
    </source>
</reference>
<evidence type="ECO:0000256" key="6">
    <source>
        <dbReference type="ARBA" id="ARBA00023136"/>
    </source>
</evidence>
<feature type="transmembrane region" description="Helical" evidence="7">
    <location>
        <begin position="219"/>
        <end position="236"/>
    </location>
</feature>
<keyword evidence="3" id="KW-1003">Cell membrane</keyword>
<feature type="transmembrane region" description="Helical" evidence="7">
    <location>
        <begin position="317"/>
        <end position="337"/>
    </location>
</feature>
<dbReference type="InterPro" id="IPR003004">
    <property type="entry name" value="GspF/PilC"/>
</dbReference>
<feature type="transmembrane region" description="Helical" evidence="7">
    <location>
        <begin position="107"/>
        <end position="133"/>
    </location>
</feature>
<dbReference type="PANTHER" id="PTHR30012">
    <property type="entry name" value="GENERAL SECRETION PATHWAY PROTEIN"/>
    <property type="match status" value="1"/>
</dbReference>
<keyword evidence="10" id="KW-1185">Reference proteome</keyword>
<organism evidence="9 10">
    <name type="scientific">Robertmurraya beringensis</name>
    <dbReference type="NCBI Taxonomy" id="641660"/>
    <lineage>
        <taxon>Bacteria</taxon>
        <taxon>Bacillati</taxon>
        <taxon>Bacillota</taxon>
        <taxon>Bacilli</taxon>
        <taxon>Bacillales</taxon>
        <taxon>Bacillaceae</taxon>
        <taxon>Robertmurraya</taxon>
    </lineage>
</organism>
<feature type="domain" description="Type II secretion system protein GspF" evidence="8">
    <location>
        <begin position="213"/>
        <end position="335"/>
    </location>
</feature>
<evidence type="ECO:0000259" key="8">
    <source>
        <dbReference type="Pfam" id="PF00482"/>
    </source>
</evidence>
<evidence type="ECO:0000256" key="4">
    <source>
        <dbReference type="ARBA" id="ARBA00022692"/>
    </source>
</evidence>
<comment type="caution">
    <text evidence="9">The sequence shown here is derived from an EMBL/GenBank/DDBJ whole genome shotgun (WGS) entry which is preliminary data.</text>
</comment>
<evidence type="ECO:0000256" key="5">
    <source>
        <dbReference type="ARBA" id="ARBA00022989"/>
    </source>
</evidence>
<feature type="domain" description="Type II secretion system protein GspF" evidence="8">
    <location>
        <begin position="15"/>
        <end position="133"/>
    </location>
</feature>
<comment type="similarity">
    <text evidence="2">Belongs to the GSP F family.</text>
</comment>
<comment type="subcellular location">
    <subcellularLocation>
        <location evidence="1">Cell membrane</location>
        <topology evidence="1">Multi-pass membrane protein</topology>
    </subcellularLocation>
</comment>
<keyword evidence="4 7" id="KW-0812">Transmembrane</keyword>
<dbReference type="Proteomes" id="UP001589738">
    <property type="component" value="Unassembled WGS sequence"/>
</dbReference>
<proteinExistence type="inferred from homology"/>
<evidence type="ECO:0000256" key="2">
    <source>
        <dbReference type="ARBA" id="ARBA00005745"/>
    </source>
</evidence>
<dbReference type="PANTHER" id="PTHR30012:SF0">
    <property type="entry name" value="TYPE II SECRETION SYSTEM PROTEIN F-RELATED"/>
    <property type="match status" value="1"/>
</dbReference>
<evidence type="ECO:0000313" key="10">
    <source>
        <dbReference type="Proteomes" id="UP001589738"/>
    </source>
</evidence>
<evidence type="ECO:0000256" key="3">
    <source>
        <dbReference type="ARBA" id="ARBA00022475"/>
    </source>
</evidence>